<keyword evidence="7" id="KW-0325">Glycoprotein</keyword>
<evidence type="ECO:0000256" key="1">
    <source>
        <dbReference type="ARBA" id="ARBA00004651"/>
    </source>
</evidence>
<dbReference type="InterPro" id="IPR052192">
    <property type="entry name" value="Insect_Ionotropic_Sensory_Rcpt"/>
</dbReference>
<sequence>MDCTKFISEQHFTPAHPVVIVLPPTEEDSTTEEVGYLITALHTSSRWPLLLFNTTYEMKGKMNTEIYQHGNYIILISGSCRNFDEYMEKFSKQLAGLAYGNVQHSWNPRAKFILPVMSACTDYNTTYLSGAILSKLWLYKVTNSVVLFLESNGHITKFLQRNETGSAPNVRLSLHTWFPYENSQSCNPIDGTVPIRVFFLRNVSDIHRGEIFRGYIGKNLHRCPIRILARVKPPFVFIPNRIWLNASGRYTLVYNKGWDIGIISAISDSLNLSVVVLPARYPRSKSVRNFVSVNILSAELVKGRADIVIGQVLREEIFSHSLETTRSYYSMRIAWCTPCATKYPRWTRIFRIFSVYLWIYFILSLVLAIITVICISNYGHKFHLPEFGLYRDIISVTANVTAVALGISVATKPRTSSLRVFFFSWVCHSLAMSTVFQAYLTSFLIDTGYEEPIRTVEEMLNAGMRFGFPPSYKMFFNDSTDSIGEAILRKVTLCPDEGICLKWASEGRNISTLRSDMTTEFMHSIGSSTDDNNRPLLCDLEDGVVVYFQAVMAVLKGNPLLEHINDVIDRIVEGGLFKEWKKLFFNHARVAKKAPSSYTLADTYLNISLIHMQSAFYLFLLGHAAALFSFVIEMVWNSRASKQREATG</sequence>
<gene>
    <name evidence="9" type="ORF">B7P43_G04160</name>
</gene>
<dbReference type="STRING" id="105785.A0A2J7QXU4"/>
<dbReference type="SUPFAM" id="SSF53850">
    <property type="entry name" value="Periplasmic binding protein-like II"/>
    <property type="match status" value="1"/>
</dbReference>
<name>A0A2J7QXU4_9NEOP</name>
<evidence type="ECO:0000256" key="5">
    <source>
        <dbReference type="ARBA" id="ARBA00023136"/>
    </source>
</evidence>
<dbReference type="Proteomes" id="UP000235965">
    <property type="component" value="Unassembled WGS sequence"/>
</dbReference>
<evidence type="ECO:0000256" key="7">
    <source>
        <dbReference type="ARBA" id="ARBA00023180"/>
    </source>
</evidence>
<reference evidence="9 10" key="1">
    <citation type="submission" date="2017-12" db="EMBL/GenBank/DDBJ databases">
        <title>Hemimetabolous genomes reveal molecular basis of termite eusociality.</title>
        <authorList>
            <person name="Harrison M.C."/>
            <person name="Jongepier E."/>
            <person name="Robertson H.M."/>
            <person name="Arning N."/>
            <person name="Bitard-Feildel T."/>
            <person name="Chao H."/>
            <person name="Childers C.P."/>
            <person name="Dinh H."/>
            <person name="Doddapaneni H."/>
            <person name="Dugan S."/>
            <person name="Gowin J."/>
            <person name="Greiner C."/>
            <person name="Han Y."/>
            <person name="Hu H."/>
            <person name="Hughes D.S.T."/>
            <person name="Huylmans A.-K."/>
            <person name="Kemena C."/>
            <person name="Kremer L.P.M."/>
            <person name="Lee S.L."/>
            <person name="Lopez-Ezquerra A."/>
            <person name="Mallet L."/>
            <person name="Monroy-Kuhn J.M."/>
            <person name="Moser A."/>
            <person name="Murali S.C."/>
            <person name="Muzny D.M."/>
            <person name="Otani S."/>
            <person name="Piulachs M.-D."/>
            <person name="Poelchau M."/>
            <person name="Qu J."/>
            <person name="Schaub F."/>
            <person name="Wada-Katsumata A."/>
            <person name="Worley K.C."/>
            <person name="Xie Q."/>
            <person name="Ylla G."/>
            <person name="Poulsen M."/>
            <person name="Gibbs R.A."/>
            <person name="Schal C."/>
            <person name="Richards S."/>
            <person name="Belles X."/>
            <person name="Korb J."/>
            <person name="Bornberg-Bauer E."/>
        </authorList>
    </citation>
    <scope>NUCLEOTIDE SEQUENCE [LARGE SCALE GENOMIC DNA]</scope>
    <source>
        <tissue evidence="9">Whole body</tissue>
    </source>
</reference>
<keyword evidence="6" id="KW-0675">Receptor</keyword>
<feature type="transmembrane region" description="Helical" evidence="8">
    <location>
        <begin position="355"/>
        <end position="378"/>
    </location>
</feature>
<evidence type="ECO:0000256" key="3">
    <source>
        <dbReference type="ARBA" id="ARBA00022692"/>
    </source>
</evidence>
<proteinExistence type="predicted"/>
<feature type="transmembrane region" description="Helical" evidence="8">
    <location>
        <begin position="615"/>
        <end position="636"/>
    </location>
</feature>
<keyword evidence="2" id="KW-1003">Cell membrane</keyword>
<evidence type="ECO:0000313" key="9">
    <source>
        <dbReference type="EMBL" id="PNF33399.1"/>
    </source>
</evidence>
<dbReference type="AlphaFoldDB" id="A0A2J7QXU4"/>
<evidence type="ECO:0000256" key="6">
    <source>
        <dbReference type="ARBA" id="ARBA00023170"/>
    </source>
</evidence>
<comment type="caution">
    <text evidence="9">The sequence shown here is derived from an EMBL/GenBank/DDBJ whole genome shotgun (WGS) entry which is preliminary data.</text>
</comment>
<comment type="subcellular location">
    <subcellularLocation>
        <location evidence="1">Cell membrane</location>
        <topology evidence="1">Multi-pass membrane protein</topology>
    </subcellularLocation>
</comment>
<feature type="transmembrane region" description="Helical" evidence="8">
    <location>
        <begin position="422"/>
        <end position="445"/>
    </location>
</feature>
<dbReference type="PANTHER" id="PTHR42643">
    <property type="entry name" value="IONOTROPIC RECEPTOR 20A-RELATED"/>
    <property type="match status" value="1"/>
</dbReference>
<evidence type="ECO:0008006" key="11">
    <source>
        <dbReference type="Google" id="ProtNLM"/>
    </source>
</evidence>
<keyword evidence="3 8" id="KW-0812">Transmembrane</keyword>
<dbReference type="OrthoDB" id="6506757at2759"/>
<evidence type="ECO:0000256" key="4">
    <source>
        <dbReference type="ARBA" id="ARBA00022989"/>
    </source>
</evidence>
<organism evidence="9 10">
    <name type="scientific">Cryptotermes secundus</name>
    <dbReference type="NCBI Taxonomy" id="105785"/>
    <lineage>
        <taxon>Eukaryota</taxon>
        <taxon>Metazoa</taxon>
        <taxon>Ecdysozoa</taxon>
        <taxon>Arthropoda</taxon>
        <taxon>Hexapoda</taxon>
        <taxon>Insecta</taxon>
        <taxon>Pterygota</taxon>
        <taxon>Neoptera</taxon>
        <taxon>Polyneoptera</taxon>
        <taxon>Dictyoptera</taxon>
        <taxon>Blattodea</taxon>
        <taxon>Blattoidea</taxon>
        <taxon>Termitoidae</taxon>
        <taxon>Kalotermitidae</taxon>
        <taxon>Cryptotermitinae</taxon>
        <taxon>Cryptotermes</taxon>
    </lineage>
</organism>
<dbReference type="EMBL" id="NEVH01009372">
    <property type="protein sequence ID" value="PNF33399.1"/>
    <property type="molecule type" value="Genomic_DNA"/>
</dbReference>
<keyword evidence="4 8" id="KW-1133">Transmembrane helix</keyword>
<keyword evidence="5 8" id="KW-0472">Membrane</keyword>
<evidence type="ECO:0000313" key="10">
    <source>
        <dbReference type="Proteomes" id="UP000235965"/>
    </source>
</evidence>
<evidence type="ECO:0000256" key="8">
    <source>
        <dbReference type="SAM" id="Phobius"/>
    </source>
</evidence>
<dbReference type="Gene3D" id="1.10.287.70">
    <property type="match status" value="1"/>
</dbReference>
<protein>
    <recommendedName>
        <fullName evidence="11">Ionotropic glutamate receptor C-terminal domain-containing protein</fullName>
    </recommendedName>
</protein>
<dbReference type="GO" id="GO:0005886">
    <property type="term" value="C:plasma membrane"/>
    <property type="evidence" value="ECO:0007669"/>
    <property type="project" value="UniProtKB-SubCell"/>
</dbReference>
<feature type="transmembrane region" description="Helical" evidence="8">
    <location>
        <begin position="390"/>
        <end position="410"/>
    </location>
</feature>
<accession>A0A2J7QXU4</accession>
<dbReference type="InParanoid" id="A0A2J7QXU4"/>
<evidence type="ECO:0000256" key="2">
    <source>
        <dbReference type="ARBA" id="ARBA00022475"/>
    </source>
</evidence>
<dbReference type="PANTHER" id="PTHR42643:SF24">
    <property type="entry name" value="IONOTROPIC RECEPTOR 60A"/>
    <property type="match status" value="1"/>
</dbReference>
<keyword evidence="10" id="KW-1185">Reference proteome</keyword>